<evidence type="ECO:0000256" key="3">
    <source>
        <dbReference type="ARBA" id="ARBA00022777"/>
    </source>
</evidence>
<evidence type="ECO:0000256" key="2">
    <source>
        <dbReference type="ARBA" id="ARBA00022723"/>
    </source>
</evidence>
<sequence length="744" mass="79374">MAIVISSKLLDPIVRSANVLLCQKMRSSCESARNMIKVSTAVRSALASNKPVVALESTIVTHGMPYPHNLSTAQQVEHIVRENGAIPATIAILSGIIHVGLSDEQLTILAKKECKPVKASIHDLPAIIAQKGYGGTTVASTMYAAASVGIPVFVTGGIGGVHRGVEHTMDISTDLTELGRTEIAVVSAGVKSILDIGRTLEYLETLGVSVITYAEDKEFPAFFTRRSGFQSPYNAATAEAAAELIFSSFSLGLRRGVLVAVPIPEQDAASSQQVEDAIQRALAETRENKIKGKDVTPYILQRVNELTEGKSLQANISLIKNNAKVGAQIACAYAARQTQSKTAATVSTHSIPAVAVPSQSLHPMSTATSTNNRAYPVVVGATNRDITICGIDSKEFRRDGSTNLCKIQMQLGGVGRNISEGLLRLGNKPIFITATGRELTIQSALRTSQALDARGLIHSDKLSTGSYVAILNHAGELAAALGDMEIHDSLTPQHVSIFEEELRSAPIVCFDANIPPDTIRYICDVCAEANVAVWFEPTDTLKAANIIDEAESWRSVTYTSPNVAELLVMGDALGVTPPAWQSEDTAVSIPTLADQVKLICRPLIATSMMAVFVTLGARGVLVATTADIEQPLAGNVTQVSDRTEMRIYHYPACNMQENETCVSVSGAGDSMVATIIAGMLENRSLDDCVKAGLLAAAHSLHTREPIPTTLTPAAFTVACTRSLLPWKPQMIAKDLLFARRASNR</sequence>
<keyword evidence="5" id="KW-0464">Manganese</keyword>
<gene>
    <name evidence="10" type="primary">LOC106805533</name>
</gene>
<dbReference type="Gene3D" id="3.40.1790.10">
    <property type="entry name" value="Indigoidine synthase domain"/>
    <property type="match status" value="1"/>
</dbReference>
<dbReference type="InterPro" id="IPR029056">
    <property type="entry name" value="Ribokinase-like"/>
</dbReference>
<reference evidence="10" key="1">
    <citation type="submission" date="2025-08" db="UniProtKB">
        <authorList>
            <consortium name="RefSeq"/>
        </authorList>
    </citation>
    <scope>IDENTIFICATION</scope>
</reference>
<dbReference type="HAMAP" id="MF_01876">
    <property type="entry name" value="PsiMP_glycosidase"/>
    <property type="match status" value="1"/>
</dbReference>
<evidence type="ECO:0000256" key="4">
    <source>
        <dbReference type="ARBA" id="ARBA00022801"/>
    </source>
</evidence>
<proteinExistence type="inferred from homology"/>
<dbReference type="InterPro" id="IPR022830">
    <property type="entry name" value="Indigdn_synthA-like"/>
</dbReference>
<keyword evidence="3" id="KW-0418">Kinase</keyword>
<dbReference type="Pfam" id="PF00294">
    <property type="entry name" value="PfkB"/>
    <property type="match status" value="1"/>
</dbReference>
<accession>A0ABM1DRT0</accession>
<dbReference type="Gene3D" id="3.40.1190.20">
    <property type="match status" value="1"/>
</dbReference>
<dbReference type="InterPro" id="IPR007342">
    <property type="entry name" value="PsuG"/>
</dbReference>
<evidence type="ECO:0000259" key="8">
    <source>
        <dbReference type="Pfam" id="PF00294"/>
    </source>
</evidence>
<dbReference type="InterPro" id="IPR011611">
    <property type="entry name" value="PfkB_dom"/>
</dbReference>
<keyword evidence="6" id="KW-0456">Lyase</keyword>
<keyword evidence="9" id="KW-1185">Reference proteome</keyword>
<evidence type="ECO:0000256" key="6">
    <source>
        <dbReference type="ARBA" id="ARBA00023239"/>
    </source>
</evidence>
<evidence type="ECO:0000256" key="1">
    <source>
        <dbReference type="ARBA" id="ARBA00022679"/>
    </source>
</evidence>
<dbReference type="GeneID" id="106805533"/>
<keyword evidence="4" id="KW-0378">Hydrolase</keyword>
<dbReference type="PANTHER" id="PTHR42909:SF1">
    <property type="entry name" value="CARBOHYDRATE KINASE PFKB DOMAIN-CONTAINING PROTEIN"/>
    <property type="match status" value="1"/>
</dbReference>
<organism evidence="9 10">
    <name type="scientific">Priapulus caudatus</name>
    <name type="common">Priapulid worm</name>
    <dbReference type="NCBI Taxonomy" id="37621"/>
    <lineage>
        <taxon>Eukaryota</taxon>
        <taxon>Metazoa</taxon>
        <taxon>Ecdysozoa</taxon>
        <taxon>Scalidophora</taxon>
        <taxon>Priapulida</taxon>
        <taxon>Priapulimorpha</taxon>
        <taxon>Priapulimorphida</taxon>
        <taxon>Priapulidae</taxon>
        <taxon>Priapulus</taxon>
    </lineage>
</organism>
<dbReference type="InterPro" id="IPR002173">
    <property type="entry name" value="Carboh/pur_kinase_PfkB_CS"/>
</dbReference>
<keyword evidence="1" id="KW-0808">Transferase</keyword>
<keyword evidence="2" id="KW-0479">Metal-binding</keyword>
<evidence type="ECO:0000256" key="5">
    <source>
        <dbReference type="ARBA" id="ARBA00023211"/>
    </source>
</evidence>
<protein>
    <submittedName>
        <fullName evidence="10">Pseudouridine-metabolizing bifunctional protein C1861.05-like isoform X1</fullName>
    </submittedName>
</protein>
<dbReference type="SUPFAM" id="SSF110581">
    <property type="entry name" value="Indigoidine synthase A-like"/>
    <property type="match status" value="1"/>
</dbReference>
<dbReference type="RefSeq" id="XP_014662651.1">
    <property type="nucleotide sequence ID" value="XM_014807165.1"/>
</dbReference>
<dbReference type="PANTHER" id="PTHR42909">
    <property type="entry name" value="ZGC:136858"/>
    <property type="match status" value="1"/>
</dbReference>
<dbReference type="SUPFAM" id="SSF53613">
    <property type="entry name" value="Ribokinase-like"/>
    <property type="match status" value="1"/>
</dbReference>
<name>A0ABM1DRT0_PRICU</name>
<dbReference type="PROSITE" id="PS00583">
    <property type="entry name" value="PFKB_KINASES_1"/>
    <property type="match status" value="1"/>
</dbReference>
<feature type="domain" description="Carbohydrate kinase PfkB" evidence="8">
    <location>
        <begin position="377"/>
        <end position="704"/>
    </location>
</feature>
<evidence type="ECO:0000256" key="7">
    <source>
        <dbReference type="ARBA" id="ARBA00023295"/>
    </source>
</evidence>
<evidence type="ECO:0000313" key="10">
    <source>
        <dbReference type="RefSeq" id="XP_014662651.1"/>
    </source>
</evidence>
<dbReference type="CDD" id="cd01941">
    <property type="entry name" value="YeiC_kinase_like"/>
    <property type="match status" value="1"/>
</dbReference>
<dbReference type="Proteomes" id="UP000695022">
    <property type="component" value="Unplaced"/>
</dbReference>
<dbReference type="Pfam" id="PF04227">
    <property type="entry name" value="Indigoidine_A"/>
    <property type="match status" value="1"/>
</dbReference>
<keyword evidence="7" id="KW-0326">Glycosidase</keyword>
<evidence type="ECO:0000313" key="9">
    <source>
        <dbReference type="Proteomes" id="UP000695022"/>
    </source>
</evidence>